<dbReference type="RefSeq" id="XP_040655856.1">
    <property type="nucleotide sequence ID" value="XM_040800823.1"/>
</dbReference>
<gene>
    <name evidence="1" type="ORF">DCS_03504</name>
</gene>
<dbReference type="AlphaFoldDB" id="A0A151GHD2"/>
<dbReference type="EMBL" id="LAYC01000002">
    <property type="protein sequence ID" value="KYK56504.1"/>
    <property type="molecule type" value="Genomic_DNA"/>
</dbReference>
<comment type="caution">
    <text evidence="1">The sequence shown here is derived from an EMBL/GenBank/DDBJ whole genome shotgun (WGS) entry which is preliminary data.</text>
</comment>
<keyword evidence="2" id="KW-1185">Reference proteome</keyword>
<name>A0A151GHD2_DRECN</name>
<dbReference type="Proteomes" id="UP000076580">
    <property type="component" value="Chromosome 02"/>
</dbReference>
<accession>A0A151GHD2</accession>
<proteinExistence type="predicted"/>
<dbReference type="InParanoid" id="A0A151GHD2"/>
<protein>
    <submittedName>
        <fullName evidence="1">Uncharacterized protein</fullName>
    </submittedName>
</protein>
<dbReference type="GeneID" id="63716147"/>
<evidence type="ECO:0000313" key="1">
    <source>
        <dbReference type="EMBL" id="KYK56504.1"/>
    </source>
</evidence>
<organism evidence="1 2">
    <name type="scientific">Drechmeria coniospora</name>
    <name type="common">Nematophagous fungus</name>
    <name type="synonym">Meria coniospora</name>
    <dbReference type="NCBI Taxonomy" id="98403"/>
    <lineage>
        <taxon>Eukaryota</taxon>
        <taxon>Fungi</taxon>
        <taxon>Dikarya</taxon>
        <taxon>Ascomycota</taxon>
        <taxon>Pezizomycotina</taxon>
        <taxon>Sordariomycetes</taxon>
        <taxon>Hypocreomycetidae</taxon>
        <taxon>Hypocreales</taxon>
        <taxon>Ophiocordycipitaceae</taxon>
        <taxon>Drechmeria</taxon>
    </lineage>
</organism>
<evidence type="ECO:0000313" key="2">
    <source>
        <dbReference type="Proteomes" id="UP000076580"/>
    </source>
</evidence>
<reference evidence="1 2" key="1">
    <citation type="journal article" date="2016" name="Sci. Rep.">
        <title>Insights into Adaptations to a Near-Obligate Nematode Endoparasitic Lifestyle from the Finished Genome of Drechmeria coniospora.</title>
        <authorList>
            <person name="Zhang L."/>
            <person name="Zhou Z."/>
            <person name="Guo Q."/>
            <person name="Fokkens L."/>
            <person name="Miskei M."/>
            <person name="Pocsi I."/>
            <person name="Zhang W."/>
            <person name="Chen M."/>
            <person name="Wang L."/>
            <person name="Sun Y."/>
            <person name="Donzelli B.G."/>
            <person name="Gibson D.M."/>
            <person name="Nelson D.R."/>
            <person name="Luo J.G."/>
            <person name="Rep M."/>
            <person name="Liu H."/>
            <person name="Yang S."/>
            <person name="Wang J."/>
            <person name="Krasnoff S.B."/>
            <person name="Xu Y."/>
            <person name="Molnar I."/>
            <person name="Lin M."/>
        </authorList>
    </citation>
    <scope>NUCLEOTIDE SEQUENCE [LARGE SCALE GENOMIC DNA]</scope>
    <source>
        <strain evidence="1 2">ARSEF 6962</strain>
    </source>
</reference>
<sequence>MHKEPSPASSPLAPDKTATEIVSKIRVIDRELRYVAPSPGRVEAAAKLLVEAAHTTVKEPSRSSRASAATTTTATVLMGGLSWYACSQAVVVSTEDAYNCSLIAVAVPTDQLLHGRPAAWPRAMPPPLSTRAGELCSRNMLLDTLG</sequence>